<evidence type="ECO:0000256" key="12">
    <source>
        <dbReference type="ARBA" id="ARBA00023268"/>
    </source>
</evidence>
<dbReference type="UniPathway" id="UPA00276">
    <property type="reaction ID" value="UER00406"/>
</dbReference>
<evidence type="ECO:0000259" key="16">
    <source>
        <dbReference type="SMART" id="SM00904"/>
    </source>
</evidence>
<evidence type="ECO:0000256" key="15">
    <source>
        <dbReference type="PIRNR" id="PIRNR004491"/>
    </source>
</evidence>
<evidence type="ECO:0000256" key="2">
    <source>
        <dbReference type="ARBA" id="ARBA00004726"/>
    </source>
</evidence>
<comment type="caution">
    <text evidence="17">The sequence shown here is derived from an EMBL/GenBank/DDBJ whole genome shotgun (WGS) entry which is preliminary data.</text>
</comment>
<dbReference type="GO" id="GO:0009231">
    <property type="term" value="P:riboflavin biosynthetic process"/>
    <property type="evidence" value="ECO:0007669"/>
    <property type="project" value="InterPro"/>
</dbReference>
<dbReference type="GO" id="GO:0009398">
    <property type="term" value="P:FMN biosynthetic process"/>
    <property type="evidence" value="ECO:0007669"/>
    <property type="project" value="UniProtKB-UniRule"/>
</dbReference>
<dbReference type="Gene3D" id="3.40.50.620">
    <property type="entry name" value="HUPs"/>
    <property type="match status" value="1"/>
</dbReference>
<dbReference type="NCBIfam" id="TIGR00083">
    <property type="entry name" value="ribF"/>
    <property type="match status" value="1"/>
</dbReference>
<organism evidence="17 18">
    <name type="scientific">Microcella alkalica</name>
    <dbReference type="NCBI Taxonomy" id="355930"/>
    <lineage>
        <taxon>Bacteria</taxon>
        <taxon>Bacillati</taxon>
        <taxon>Actinomycetota</taxon>
        <taxon>Actinomycetes</taxon>
        <taxon>Micrococcales</taxon>
        <taxon>Microbacteriaceae</taxon>
        <taxon>Microcella</taxon>
    </lineage>
</organism>
<keyword evidence="18" id="KW-1185">Reference proteome</keyword>
<evidence type="ECO:0000256" key="5">
    <source>
        <dbReference type="ARBA" id="ARBA00022643"/>
    </source>
</evidence>
<evidence type="ECO:0000256" key="9">
    <source>
        <dbReference type="ARBA" id="ARBA00022777"/>
    </source>
</evidence>
<dbReference type="GO" id="GO:0003919">
    <property type="term" value="F:FMN adenylyltransferase activity"/>
    <property type="evidence" value="ECO:0007669"/>
    <property type="project" value="UniProtKB-UniRule"/>
</dbReference>
<dbReference type="InterPro" id="IPR014729">
    <property type="entry name" value="Rossmann-like_a/b/a_fold"/>
</dbReference>
<dbReference type="InterPro" id="IPR023465">
    <property type="entry name" value="Riboflavin_kinase_dom_sf"/>
</dbReference>
<dbReference type="InterPro" id="IPR015865">
    <property type="entry name" value="Riboflavin_kinase_bac/euk"/>
</dbReference>
<keyword evidence="11 15" id="KW-0067">ATP-binding</keyword>
<dbReference type="GO" id="GO:0008531">
    <property type="term" value="F:riboflavin kinase activity"/>
    <property type="evidence" value="ECO:0007669"/>
    <property type="project" value="UniProtKB-UniRule"/>
</dbReference>
<keyword evidence="5 15" id="KW-0288">FMN</keyword>
<keyword evidence="10 15" id="KW-0274">FAD</keyword>
<dbReference type="EC" id="2.7.1.26" evidence="15"/>
<dbReference type="SMART" id="SM00904">
    <property type="entry name" value="Flavokinase"/>
    <property type="match status" value="1"/>
</dbReference>
<dbReference type="GO" id="GO:0005524">
    <property type="term" value="F:ATP binding"/>
    <property type="evidence" value="ECO:0007669"/>
    <property type="project" value="UniProtKB-UniRule"/>
</dbReference>
<dbReference type="SUPFAM" id="SSF52374">
    <property type="entry name" value="Nucleotidylyl transferase"/>
    <property type="match status" value="1"/>
</dbReference>
<evidence type="ECO:0000256" key="11">
    <source>
        <dbReference type="ARBA" id="ARBA00022840"/>
    </source>
</evidence>
<evidence type="ECO:0000256" key="8">
    <source>
        <dbReference type="ARBA" id="ARBA00022741"/>
    </source>
</evidence>
<dbReference type="Pfam" id="PF01687">
    <property type="entry name" value="Flavokinase"/>
    <property type="match status" value="1"/>
</dbReference>
<dbReference type="AlphaFoldDB" id="A0A839E9N6"/>
<dbReference type="SUPFAM" id="SSF82114">
    <property type="entry name" value="Riboflavin kinase-like"/>
    <property type="match status" value="1"/>
</dbReference>
<dbReference type="PANTHER" id="PTHR22749">
    <property type="entry name" value="RIBOFLAVIN KINASE/FMN ADENYLYLTRANSFERASE"/>
    <property type="match status" value="1"/>
</dbReference>
<name>A0A839E9N6_9MICO</name>
<dbReference type="CDD" id="cd02064">
    <property type="entry name" value="FAD_synthetase_N"/>
    <property type="match status" value="1"/>
</dbReference>
<dbReference type="Pfam" id="PF06574">
    <property type="entry name" value="FAD_syn"/>
    <property type="match status" value="1"/>
</dbReference>
<reference evidence="17 18" key="1">
    <citation type="submission" date="2020-07" db="EMBL/GenBank/DDBJ databases">
        <title>Sequencing the genomes of 1000 actinobacteria strains.</title>
        <authorList>
            <person name="Klenk H.-P."/>
        </authorList>
    </citation>
    <scope>NUCLEOTIDE SEQUENCE [LARGE SCALE GENOMIC DNA]</scope>
    <source>
        <strain evidence="17 18">DSM 19663</strain>
    </source>
</reference>
<dbReference type="InterPro" id="IPR015864">
    <property type="entry name" value="FAD_synthase"/>
</dbReference>
<evidence type="ECO:0000256" key="1">
    <source>
        <dbReference type="ARBA" id="ARBA00002121"/>
    </source>
</evidence>
<evidence type="ECO:0000256" key="14">
    <source>
        <dbReference type="ARBA" id="ARBA00049494"/>
    </source>
</evidence>
<dbReference type="InterPro" id="IPR002606">
    <property type="entry name" value="Riboflavin_kinase_bac"/>
</dbReference>
<feature type="domain" description="Riboflavin kinase" evidence="16">
    <location>
        <begin position="185"/>
        <end position="310"/>
    </location>
</feature>
<dbReference type="InterPro" id="IPR023468">
    <property type="entry name" value="Riboflavin_kinase"/>
</dbReference>
<dbReference type="PANTHER" id="PTHR22749:SF6">
    <property type="entry name" value="RIBOFLAVIN KINASE"/>
    <property type="match status" value="1"/>
</dbReference>
<comment type="catalytic activity">
    <reaction evidence="14 15">
        <text>FMN + ATP + H(+) = FAD + diphosphate</text>
        <dbReference type="Rhea" id="RHEA:17237"/>
        <dbReference type="ChEBI" id="CHEBI:15378"/>
        <dbReference type="ChEBI" id="CHEBI:30616"/>
        <dbReference type="ChEBI" id="CHEBI:33019"/>
        <dbReference type="ChEBI" id="CHEBI:57692"/>
        <dbReference type="ChEBI" id="CHEBI:58210"/>
        <dbReference type="EC" id="2.7.7.2"/>
    </reaction>
</comment>
<dbReference type="NCBIfam" id="NF004160">
    <property type="entry name" value="PRK05627.1-3"/>
    <property type="match status" value="1"/>
</dbReference>
<dbReference type="Proteomes" id="UP000585905">
    <property type="component" value="Unassembled WGS sequence"/>
</dbReference>
<accession>A0A839E9N6</accession>
<protein>
    <recommendedName>
        <fullName evidence="15">Riboflavin biosynthesis protein</fullName>
    </recommendedName>
    <domain>
        <recommendedName>
            <fullName evidence="15">Riboflavin kinase</fullName>
            <ecNumber evidence="15">2.7.1.26</ecNumber>
        </recommendedName>
        <alternativeName>
            <fullName evidence="15">Flavokinase</fullName>
        </alternativeName>
    </domain>
    <domain>
        <recommendedName>
            <fullName evidence="15">FMN adenylyltransferase</fullName>
            <ecNumber evidence="15">2.7.7.2</ecNumber>
        </recommendedName>
        <alternativeName>
            <fullName evidence="15">FAD pyrophosphorylase</fullName>
        </alternativeName>
        <alternativeName>
            <fullName evidence="15">FAD synthase</fullName>
        </alternativeName>
    </domain>
</protein>
<dbReference type="EMBL" id="JACGWX010000001">
    <property type="protein sequence ID" value="MBA8846904.1"/>
    <property type="molecule type" value="Genomic_DNA"/>
</dbReference>
<sequence length="327" mass="35044">MTDARILDGLDGVPVDDRRAIVTIGKFDGVHRGHRAVIAGMRERAGEARVAVVTFDRHPASVLAPDRAPSPLLSVAQKTEALVEAGADLVVVLPFTRELASWGPDEFVQRVLVDALRASEVVVGSDFRYGARGAGSVETLREEGERFGFTVSLIDDVCEQDGRRVSSTGIREALDAGRLEDATEALGRYPRIRSLVVPGHQRGRELGYPTANLGHNAEGYIPADGVYATWLHVEGERYPAATSVGNNPTFGDVADKTVEAHAMDVALDLYGKTVELEFVRWMRGMRKFESARALAIQMGRDEEEIRGVLGIGGATGPAGAADAAVSG</sequence>
<proteinExistence type="inferred from homology"/>
<comment type="catalytic activity">
    <reaction evidence="13 15">
        <text>riboflavin + ATP = FMN + ADP + H(+)</text>
        <dbReference type="Rhea" id="RHEA:14357"/>
        <dbReference type="ChEBI" id="CHEBI:15378"/>
        <dbReference type="ChEBI" id="CHEBI:30616"/>
        <dbReference type="ChEBI" id="CHEBI:57986"/>
        <dbReference type="ChEBI" id="CHEBI:58210"/>
        <dbReference type="ChEBI" id="CHEBI:456216"/>
        <dbReference type="EC" id="2.7.1.26"/>
    </reaction>
</comment>
<gene>
    <name evidence="17" type="ORF">FHX53_000468</name>
</gene>
<keyword evidence="9 15" id="KW-0418">Kinase</keyword>
<dbReference type="EC" id="2.7.7.2" evidence="15"/>
<evidence type="ECO:0000313" key="18">
    <source>
        <dbReference type="Proteomes" id="UP000585905"/>
    </source>
</evidence>
<keyword evidence="4 15" id="KW-0285">Flavoprotein</keyword>
<dbReference type="UniPathway" id="UPA00277">
    <property type="reaction ID" value="UER00407"/>
</dbReference>
<dbReference type="FunFam" id="2.40.30.30:FF:000003">
    <property type="entry name" value="Riboflavin biosynthesis protein"/>
    <property type="match status" value="1"/>
</dbReference>
<dbReference type="PIRSF" id="PIRSF004491">
    <property type="entry name" value="FAD_Synth"/>
    <property type="match status" value="1"/>
</dbReference>
<keyword evidence="7 15" id="KW-0548">Nucleotidyltransferase</keyword>
<comment type="function">
    <text evidence="1">Catalyzes the phosphorylation of riboflavin to FMN followed by the adenylation of FMN to FAD.</text>
</comment>
<comment type="pathway">
    <text evidence="2 15">Cofactor biosynthesis; FAD biosynthesis; FAD from FMN: step 1/1.</text>
</comment>
<keyword evidence="8 15" id="KW-0547">Nucleotide-binding</keyword>
<keyword evidence="6 15" id="KW-0808">Transferase</keyword>
<comment type="similarity">
    <text evidence="15">Belongs to the ribF family.</text>
</comment>
<evidence type="ECO:0000256" key="4">
    <source>
        <dbReference type="ARBA" id="ARBA00022630"/>
    </source>
</evidence>
<evidence type="ECO:0000313" key="17">
    <source>
        <dbReference type="EMBL" id="MBA8846904.1"/>
    </source>
</evidence>
<evidence type="ECO:0000256" key="10">
    <source>
        <dbReference type="ARBA" id="ARBA00022827"/>
    </source>
</evidence>
<dbReference type="Gene3D" id="2.40.30.30">
    <property type="entry name" value="Riboflavin kinase-like"/>
    <property type="match status" value="1"/>
</dbReference>
<dbReference type="RefSeq" id="WP_343050757.1">
    <property type="nucleotide sequence ID" value="NZ_BAAAOV010000017.1"/>
</dbReference>
<keyword evidence="12" id="KW-0511">Multifunctional enzyme</keyword>
<comment type="pathway">
    <text evidence="3 15">Cofactor biosynthesis; FMN biosynthesis; FMN from riboflavin (ATP route): step 1/1.</text>
</comment>
<dbReference type="FunFam" id="3.40.50.620:FF:000021">
    <property type="entry name" value="Riboflavin biosynthesis protein"/>
    <property type="match status" value="1"/>
</dbReference>
<evidence type="ECO:0000256" key="13">
    <source>
        <dbReference type="ARBA" id="ARBA00047880"/>
    </source>
</evidence>
<evidence type="ECO:0000256" key="3">
    <source>
        <dbReference type="ARBA" id="ARBA00005201"/>
    </source>
</evidence>
<evidence type="ECO:0000256" key="7">
    <source>
        <dbReference type="ARBA" id="ARBA00022695"/>
    </source>
</evidence>
<evidence type="ECO:0000256" key="6">
    <source>
        <dbReference type="ARBA" id="ARBA00022679"/>
    </source>
</evidence>
<dbReference type="GO" id="GO:0006747">
    <property type="term" value="P:FAD biosynthetic process"/>
    <property type="evidence" value="ECO:0007669"/>
    <property type="project" value="UniProtKB-UniRule"/>
</dbReference>